<feature type="compositionally biased region" description="Basic and acidic residues" evidence="1">
    <location>
        <begin position="1"/>
        <end position="14"/>
    </location>
</feature>
<feature type="region of interest" description="Disordered" evidence="1">
    <location>
        <begin position="1"/>
        <end position="175"/>
    </location>
</feature>
<evidence type="ECO:0000313" key="3">
    <source>
        <dbReference type="Proteomes" id="UP000502196"/>
    </source>
</evidence>
<dbReference type="EMBL" id="LR792683">
    <property type="protein sequence ID" value="CAB3393778.1"/>
    <property type="molecule type" value="Genomic_DNA"/>
</dbReference>
<accession>A0A6F9EA72</accession>
<protein>
    <submittedName>
        <fullName evidence="2">Uncharacterized protein</fullName>
    </submittedName>
</protein>
<dbReference type="Proteomes" id="UP000502196">
    <property type="component" value="Chromosome"/>
</dbReference>
<organism evidence="2 3">
    <name type="scientific">Kyrpidia spormannii</name>
    <dbReference type="NCBI Taxonomy" id="2055160"/>
    <lineage>
        <taxon>Bacteria</taxon>
        <taxon>Bacillati</taxon>
        <taxon>Bacillota</taxon>
        <taxon>Bacilli</taxon>
        <taxon>Bacillales</taxon>
        <taxon>Alicyclobacillaceae</taxon>
        <taxon>Kyrpidia</taxon>
    </lineage>
</organism>
<feature type="compositionally biased region" description="Low complexity" evidence="1">
    <location>
        <begin position="224"/>
        <end position="237"/>
    </location>
</feature>
<dbReference type="AlphaFoldDB" id="A0A6F9EA72"/>
<feature type="compositionally biased region" description="Low complexity" evidence="1">
    <location>
        <begin position="151"/>
        <end position="172"/>
    </location>
</feature>
<reference evidence="2 3" key="1">
    <citation type="submission" date="2020-04" db="EMBL/GenBank/DDBJ databases">
        <authorList>
            <person name="Hogendoorn C."/>
        </authorList>
    </citation>
    <scope>NUCLEOTIDE SEQUENCE [LARGE SCALE GENOMIC DNA]</scope>
    <source>
        <strain evidence="2">COOX1</strain>
    </source>
</reference>
<sequence length="237" mass="24528">MGYERRVDGGHCDVQRQGSQGREAGYERGGYSGLCDGPGHGGARTSRGARRTGSDRGGTGVLLRRGTGGSRSHHRRDRPGAPGCHPRGDVDGGGAAGPGDSGADAGGHGGGDAHGNPVPERRRHPRADLDREPPGQPQRGAGVSGGGGGRAAPRLGGAQRPGARPRPGSPSSRRIETMIVERGGIDWEGDDVGWSILLMKSDELARVQPDRKQQGGGEGGSSVPRRAPFTFPRFFSL</sequence>
<evidence type="ECO:0000256" key="1">
    <source>
        <dbReference type="SAM" id="MobiDB-lite"/>
    </source>
</evidence>
<name>A0A6F9EA72_9BACL</name>
<feature type="region of interest" description="Disordered" evidence="1">
    <location>
        <begin position="207"/>
        <end position="237"/>
    </location>
</feature>
<gene>
    <name evidence="2" type="ORF">COOX1_2084</name>
</gene>
<feature type="compositionally biased region" description="Gly residues" evidence="1">
    <location>
        <begin position="91"/>
        <end position="113"/>
    </location>
</feature>
<feature type="compositionally biased region" description="Gly residues" evidence="1">
    <location>
        <begin position="27"/>
        <end position="42"/>
    </location>
</feature>
<proteinExistence type="predicted"/>
<evidence type="ECO:0000313" key="2">
    <source>
        <dbReference type="EMBL" id="CAB3393778.1"/>
    </source>
</evidence>